<reference evidence="13 14" key="1">
    <citation type="journal article" date="2012" name="J. Virol.">
        <title>Analysis of viral and cellular factors influencing herpesvirus-induced nuclear envelope breakdown.</title>
        <authorList>
            <person name="Grimm K.S."/>
            <person name="Klupp B.G."/>
            <person name="Granzow H."/>
            <person name="Muller F.M."/>
            <person name="Fuchs W."/>
            <person name="Mettenleiter T.C."/>
        </authorList>
    </citation>
    <scope>NUCLEOTIDE SEQUENCE [LARGE SCALE GENOMIC DNA]</scope>
    <source>
        <strain evidence="13">DUL34Pass</strain>
    </source>
</reference>
<proteinExistence type="inferred from homology"/>
<feature type="compositionally biased region" description="Pro residues" evidence="12">
    <location>
        <begin position="458"/>
        <end position="468"/>
    </location>
</feature>
<feature type="region of interest" description="Disordered" evidence="12">
    <location>
        <begin position="650"/>
        <end position="722"/>
    </location>
</feature>
<accession>I1WXD5</accession>
<dbReference type="InterPro" id="IPR005051">
    <property type="entry name" value="Herpes_UL46"/>
</dbReference>
<dbReference type="Proteomes" id="UP000158331">
    <property type="component" value="Genome"/>
</dbReference>
<dbReference type="EMBL" id="JQ809330">
    <property type="protein sequence ID" value="AFI70929.1"/>
    <property type="molecule type" value="Genomic_DNA"/>
</dbReference>
<organism evidence="13 14">
    <name type="scientific">Suid herpesvirus 1</name>
    <name type="common">SuHV-1</name>
    <name type="synonym">Pseudorabies virus</name>
    <dbReference type="NCBI Taxonomy" id="10345"/>
    <lineage>
        <taxon>Viruses</taxon>
        <taxon>Duplodnaviria</taxon>
        <taxon>Heunggongvirae</taxon>
        <taxon>Peploviricota</taxon>
        <taxon>Herviviricetes</taxon>
        <taxon>Herpesvirales</taxon>
        <taxon>Orthoherpesviridae</taxon>
        <taxon>Alphaherpesvirinae</taxon>
        <taxon>Varicellovirus</taxon>
        <taxon>Varicellovirus suidalpha1</taxon>
    </lineage>
</organism>
<feature type="compositionally biased region" description="Low complexity" evidence="12">
    <location>
        <begin position="661"/>
        <end position="678"/>
    </location>
</feature>
<name>I1WXD5_SUHV</name>
<evidence type="ECO:0000256" key="4">
    <source>
        <dbReference type="ARBA" id="ARBA00016652"/>
    </source>
</evidence>
<dbReference type="GO" id="GO:0006355">
    <property type="term" value="P:regulation of DNA-templated transcription"/>
    <property type="evidence" value="ECO:0007669"/>
    <property type="project" value="InterPro"/>
</dbReference>
<evidence type="ECO:0000256" key="6">
    <source>
        <dbReference type="ARBA" id="ARBA00022844"/>
    </source>
</evidence>
<keyword evidence="8" id="KW-0805">Transcription regulation</keyword>
<evidence type="ECO:0000256" key="3">
    <source>
        <dbReference type="ARBA" id="ARBA00010332"/>
    </source>
</evidence>
<feature type="compositionally biased region" description="Acidic residues" evidence="12">
    <location>
        <begin position="510"/>
        <end position="521"/>
    </location>
</feature>
<keyword evidence="10" id="KW-0804">Transcription</keyword>
<dbReference type="GO" id="GO:0033644">
    <property type="term" value="C:host cell membrane"/>
    <property type="evidence" value="ECO:0007669"/>
    <property type="project" value="UniProtKB-SubCell"/>
</dbReference>
<feature type="compositionally biased region" description="Low complexity" evidence="12">
    <location>
        <begin position="530"/>
        <end position="540"/>
    </location>
</feature>
<protein>
    <recommendedName>
        <fullName evidence="4">Tegument protein UL46 homolog</fullName>
    </recommendedName>
    <alternativeName>
        <fullName evidence="11">Tegument protein VP11/12 homolog</fullName>
    </alternativeName>
</protein>
<evidence type="ECO:0000256" key="11">
    <source>
        <dbReference type="ARBA" id="ARBA00033280"/>
    </source>
</evidence>
<comment type="subcellular location">
    <subcellularLocation>
        <location evidence="2">Host membrane</location>
    </subcellularLocation>
    <subcellularLocation>
        <location evidence="1">Virion tegument</location>
    </subcellularLocation>
</comment>
<feature type="compositionally biased region" description="Acidic residues" evidence="12">
    <location>
        <begin position="584"/>
        <end position="604"/>
    </location>
</feature>
<keyword evidence="7" id="KW-1043">Host membrane</keyword>
<feature type="compositionally biased region" description="Basic and acidic residues" evidence="12">
    <location>
        <begin position="434"/>
        <end position="446"/>
    </location>
</feature>
<evidence type="ECO:0000256" key="5">
    <source>
        <dbReference type="ARBA" id="ARBA00022580"/>
    </source>
</evidence>
<evidence type="ECO:0000256" key="12">
    <source>
        <dbReference type="SAM" id="MobiDB-lite"/>
    </source>
</evidence>
<keyword evidence="6" id="KW-0946">Virion</keyword>
<dbReference type="Pfam" id="PF03387">
    <property type="entry name" value="Herpes_UL46"/>
    <property type="match status" value="1"/>
</dbReference>
<evidence type="ECO:0000256" key="8">
    <source>
        <dbReference type="ARBA" id="ARBA00023015"/>
    </source>
</evidence>
<dbReference type="GO" id="GO:0019033">
    <property type="term" value="C:viral tegument"/>
    <property type="evidence" value="ECO:0007669"/>
    <property type="project" value="UniProtKB-SubCell"/>
</dbReference>
<comment type="similarity">
    <text evidence="3">Belongs to the herpesviridae HHV-1 VP11/12 protein family.</text>
</comment>
<feature type="compositionally biased region" description="Basic and acidic residues" evidence="12">
    <location>
        <begin position="605"/>
        <end position="617"/>
    </location>
</feature>
<evidence type="ECO:0000313" key="13">
    <source>
        <dbReference type="EMBL" id="AFI70929.1"/>
    </source>
</evidence>
<feature type="compositionally biased region" description="Acidic residues" evidence="12">
    <location>
        <begin position="541"/>
        <end position="550"/>
    </location>
</feature>
<evidence type="ECO:0000256" key="9">
    <source>
        <dbReference type="ARBA" id="ARBA00023136"/>
    </source>
</evidence>
<keyword evidence="9" id="KW-0472">Membrane</keyword>
<feature type="compositionally biased region" description="Basic residues" evidence="12">
    <location>
        <begin position="713"/>
        <end position="722"/>
    </location>
</feature>
<evidence type="ECO:0000256" key="10">
    <source>
        <dbReference type="ARBA" id="ARBA00023163"/>
    </source>
</evidence>
<feature type="region of interest" description="Disordered" evidence="12">
    <location>
        <begin position="414"/>
        <end position="637"/>
    </location>
</feature>
<evidence type="ECO:0000256" key="7">
    <source>
        <dbReference type="ARBA" id="ARBA00022870"/>
    </source>
</evidence>
<sequence length="722" mass="78681">MLRRARGTRRASWKDASRRVTEGRTRASCLLAAPGEVLTAAVAALRDVAESQCAPALFGAQRASALALVRSNYAPESVITACSAEPHREVYARAADAALKGITADVAWRAVLATYWRYLKASSGVEVRSDDERDAPTVMLLWSTFGKPLSKHPFKHKAQSAAYGATRAALAEATEAVERYAYYMRPLDPMVSSPQTSVRLHEMLAYAATLYRWLLWMMDTVDARVVRHLGRTPRVARGPRETMSPEALFGRHRAGGPAVASGSGEVLVLTSHTATVFDALEILGATWAETPWKSGVCGLTAAVVAAVDLVTFVHHHAQTLINLTLAGYVCWLDDGMEDPYLRAALRAQCRFHHLIGDLAPTSSSHAWGAMERGTLAWFNYAIARSLASYGGPTERFARVLATTGQRDMRFLSVAPAQPPLPPLPRASQTPSPPPRDRDAEPPHEYVDPFAEYLNWPVPVSPPPLPEGPPSSDDELEVDGGGRRPLRRSRDAATYVNRKDLAPPRAAAGEGEGDDEEEEEDDRFPRRDGDAGASTSSSQESAADEEEEEDDRFPRRDGDAGASTSSSQESAADEEFPPGIGVRDGEEDDEDEGVEEEDVYVDPDGDGERGAGGGHDDDAPWAPLTRHGSMRTSFRRGVRGSFRAAQRFVRRRLSRTSAEATPRAPVDSAAAPATPAVPAQGETDHVYQHPRPRTRADDGLYQHPRPVIDLTGHRASRRKSWRV</sequence>
<keyword evidence="5" id="KW-0920">Virion tegument</keyword>
<evidence type="ECO:0000256" key="1">
    <source>
        <dbReference type="ARBA" id="ARBA00004535"/>
    </source>
</evidence>
<evidence type="ECO:0000256" key="2">
    <source>
        <dbReference type="ARBA" id="ARBA00004551"/>
    </source>
</evidence>
<evidence type="ECO:0000313" key="14">
    <source>
        <dbReference type="Proteomes" id="UP000158331"/>
    </source>
</evidence>